<sequence length="400" mass="44074">MKTRVAVMFGGKSVEHEVSVISGIQAIMSMDQEKYEVIPVYLTKKNEMYVGEEIGKIEAYKDIPGLLSKSQRVILVNEDDHIVLMPYPVKLFGKKGIEVDIAFPIVHGTNVEDGALQGYLKTIGIPFVGCDVTASALGMDKYASKVVLKENGVPVLDGYCFTTSDYAEIDSILDKVEKEIGYPAIVKPVDLGSSVGISVARNRSELTNSIDDAFLYARKIIIEHAITKLREINCAVLGDENEAIASECEEPLHTKDILSYEDKYVSNAKGSGSKGMAGVSRKIPAELSPEKRKEVQELAVKSFQKLGCNGVARIDFMIDEENGKLYFNEINTIPGSLAFYLWEPVGISYPELLDRMIRLALKRVREEESITFSFDTNILNQNSLGGVKGGKMGKLKAPLQ</sequence>
<dbReference type="InterPro" id="IPR016185">
    <property type="entry name" value="PreATP-grasp_dom_sf"/>
</dbReference>
<feature type="domain" description="ATP-grasp" evidence="15">
    <location>
        <begin position="145"/>
        <end position="358"/>
    </location>
</feature>
<dbReference type="InterPro" id="IPR011127">
    <property type="entry name" value="Dala_Dala_lig_N"/>
</dbReference>
<dbReference type="GO" id="GO:0016874">
    <property type="term" value="F:ligase activity"/>
    <property type="evidence" value="ECO:0007669"/>
    <property type="project" value="UniProtKB-KW"/>
</dbReference>
<protein>
    <recommendedName>
        <fullName evidence="13">D-alanine--D-alanine ligase</fullName>
        <ecNumber evidence="13">6.3.2.4</ecNumber>
    </recommendedName>
    <alternativeName>
        <fullName evidence="13">D-Ala-D-Ala ligase</fullName>
    </alternativeName>
    <alternativeName>
        <fullName evidence="13">D-alanylalanine synthetase</fullName>
    </alternativeName>
</protein>
<keyword evidence="13" id="KW-0963">Cytoplasm</keyword>
<comment type="catalytic activity">
    <reaction evidence="13">
        <text>2 D-alanine + ATP = D-alanyl-D-alanine + ADP + phosphate + H(+)</text>
        <dbReference type="Rhea" id="RHEA:11224"/>
        <dbReference type="ChEBI" id="CHEBI:15378"/>
        <dbReference type="ChEBI" id="CHEBI:30616"/>
        <dbReference type="ChEBI" id="CHEBI:43474"/>
        <dbReference type="ChEBI" id="CHEBI:57416"/>
        <dbReference type="ChEBI" id="CHEBI:57822"/>
        <dbReference type="ChEBI" id="CHEBI:456216"/>
        <dbReference type="EC" id="6.3.2.4"/>
    </reaction>
</comment>
<organism evidence="16 17">
    <name type="scientific">Suilimivivens aceti</name>
    <dbReference type="NCBI Taxonomy" id="2981774"/>
    <lineage>
        <taxon>Bacteria</taxon>
        <taxon>Bacillati</taxon>
        <taxon>Bacillota</taxon>
        <taxon>Clostridia</taxon>
        <taxon>Lachnospirales</taxon>
        <taxon>Lachnospiraceae</taxon>
        <taxon>Suilimivivens</taxon>
    </lineage>
</organism>
<dbReference type="PANTHER" id="PTHR23132">
    <property type="entry name" value="D-ALANINE--D-ALANINE LIGASE"/>
    <property type="match status" value="1"/>
</dbReference>
<evidence type="ECO:0000259" key="15">
    <source>
        <dbReference type="PROSITE" id="PS50975"/>
    </source>
</evidence>
<evidence type="ECO:0000313" key="16">
    <source>
        <dbReference type="EMBL" id="MCU6744897.1"/>
    </source>
</evidence>
<evidence type="ECO:0000256" key="12">
    <source>
        <dbReference type="ARBA" id="ARBA00023316"/>
    </source>
</evidence>
<dbReference type="HAMAP" id="MF_00047">
    <property type="entry name" value="Dala_Dala_lig"/>
    <property type="match status" value="1"/>
</dbReference>
<dbReference type="SUPFAM" id="SSF52440">
    <property type="entry name" value="PreATP-grasp domain"/>
    <property type="match status" value="1"/>
</dbReference>
<evidence type="ECO:0000256" key="8">
    <source>
        <dbReference type="ARBA" id="ARBA00022842"/>
    </source>
</evidence>
<dbReference type="PIRSF" id="PIRSF039102">
    <property type="entry name" value="Ddl/VanB"/>
    <property type="match status" value="1"/>
</dbReference>
<dbReference type="InterPro" id="IPR000291">
    <property type="entry name" value="D-Ala_lig_Van_CS"/>
</dbReference>
<evidence type="ECO:0000313" key="17">
    <source>
        <dbReference type="Proteomes" id="UP001652432"/>
    </source>
</evidence>
<comment type="function">
    <text evidence="13">Cell wall formation.</text>
</comment>
<dbReference type="InterPro" id="IPR005905">
    <property type="entry name" value="D_ala_D_ala"/>
</dbReference>
<keyword evidence="12 13" id="KW-0961">Cell wall biogenesis/degradation</keyword>
<dbReference type="PANTHER" id="PTHR23132:SF25">
    <property type="entry name" value="D-ALANINE--D-ALANINE LIGASE A"/>
    <property type="match status" value="1"/>
</dbReference>
<keyword evidence="6 14" id="KW-0547">Nucleotide-binding</keyword>
<keyword evidence="9 13" id="KW-0133">Cell shape</keyword>
<dbReference type="RefSeq" id="WP_262575005.1">
    <property type="nucleotide sequence ID" value="NZ_JAOQKJ010000007.1"/>
</dbReference>
<evidence type="ECO:0000256" key="1">
    <source>
        <dbReference type="ARBA" id="ARBA00001936"/>
    </source>
</evidence>
<evidence type="ECO:0000256" key="5">
    <source>
        <dbReference type="ARBA" id="ARBA00022723"/>
    </source>
</evidence>
<accession>A0ABT2T4N3</accession>
<comment type="pathway">
    <text evidence="13">Cell wall biogenesis; peptidoglycan biosynthesis.</text>
</comment>
<evidence type="ECO:0000256" key="13">
    <source>
        <dbReference type="HAMAP-Rule" id="MF_00047"/>
    </source>
</evidence>
<keyword evidence="4 13" id="KW-0436">Ligase</keyword>
<comment type="subcellular location">
    <subcellularLocation>
        <location evidence="13">Cytoplasm</location>
    </subcellularLocation>
</comment>
<keyword evidence="17" id="KW-1185">Reference proteome</keyword>
<dbReference type="Pfam" id="PF01820">
    <property type="entry name" value="Dala_Dala_lig_N"/>
    <property type="match status" value="1"/>
</dbReference>
<keyword evidence="7 14" id="KW-0067">ATP-binding</keyword>
<comment type="caution">
    <text evidence="16">The sequence shown here is derived from an EMBL/GenBank/DDBJ whole genome shotgun (WGS) entry which is preliminary data.</text>
</comment>
<evidence type="ECO:0000256" key="10">
    <source>
        <dbReference type="ARBA" id="ARBA00022984"/>
    </source>
</evidence>
<keyword evidence="5" id="KW-0479">Metal-binding</keyword>
<reference evidence="16 17" key="1">
    <citation type="journal article" date="2021" name="ISME Commun">
        <title>Automated analysis of genomic sequences facilitates high-throughput and comprehensive description of bacteria.</title>
        <authorList>
            <person name="Hitch T.C.A."/>
        </authorList>
    </citation>
    <scope>NUCLEOTIDE SEQUENCE [LARGE SCALE GENOMIC DNA]</scope>
    <source>
        <strain evidence="16 17">Sanger_18</strain>
    </source>
</reference>
<proteinExistence type="inferred from homology"/>
<evidence type="ECO:0000256" key="3">
    <source>
        <dbReference type="ARBA" id="ARBA00010871"/>
    </source>
</evidence>
<dbReference type="Gene3D" id="3.40.50.20">
    <property type="match status" value="1"/>
</dbReference>
<dbReference type="InterPro" id="IPR011761">
    <property type="entry name" value="ATP-grasp"/>
</dbReference>
<evidence type="ECO:0000256" key="9">
    <source>
        <dbReference type="ARBA" id="ARBA00022960"/>
    </source>
</evidence>
<dbReference type="NCBIfam" id="NF002528">
    <property type="entry name" value="PRK01966.1-4"/>
    <property type="match status" value="1"/>
</dbReference>
<dbReference type="EC" id="6.3.2.4" evidence="13"/>
<dbReference type="Gene3D" id="3.30.470.20">
    <property type="entry name" value="ATP-grasp fold, B domain"/>
    <property type="match status" value="1"/>
</dbReference>
<evidence type="ECO:0000256" key="11">
    <source>
        <dbReference type="ARBA" id="ARBA00023211"/>
    </source>
</evidence>
<comment type="cofactor">
    <cofactor evidence="2">
        <name>Mg(2+)</name>
        <dbReference type="ChEBI" id="CHEBI:18420"/>
    </cofactor>
</comment>
<comment type="cofactor">
    <cofactor evidence="1">
        <name>Mn(2+)</name>
        <dbReference type="ChEBI" id="CHEBI:29035"/>
    </cofactor>
</comment>
<keyword evidence="10 13" id="KW-0573">Peptidoglycan synthesis</keyword>
<dbReference type="Gene3D" id="3.30.1490.20">
    <property type="entry name" value="ATP-grasp fold, A domain"/>
    <property type="match status" value="1"/>
</dbReference>
<dbReference type="InterPro" id="IPR011095">
    <property type="entry name" value="Dala_Dala_lig_C"/>
</dbReference>
<comment type="similarity">
    <text evidence="3 13">Belongs to the D-alanine--D-alanine ligase family.</text>
</comment>
<dbReference type="EMBL" id="JAOQKJ010000007">
    <property type="protein sequence ID" value="MCU6744897.1"/>
    <property type="molecule type" value="Genomic_DNA"/>
</dbReference>
<keyword evidence="8" id="KW-0460">Magnesium</keyword>
<evidence type="ECO:0000256" key="4">
    <source>
        <dbReference type="ARBA" id="ARBA00022598"/>
    </source>
</evidence>
<evidence type="ECO:0000256" key="7">
    <source>
        <dbReference type="ARBA" id="ARBA00022840"/>
    </source>
</evidence>
<dbReference type="SUPFAM" id="SSF56059">
    <property type="entry name" value="Glutathione synthetase ATP-binding domain-like"/>
    <property type="match status" value="1"/>
</dbReference>
<dbReference type="PROSITE" id="PS00844">
    <property type="entry name" value="DALA_DALA_LIGASE_2"/>
    <property type="match status" value="1"/>
</dbReference>
<keyword evidence="11" id="KW-0464">Manganese</keyword>
<evidence type="ECO:0000256" key="2">
    <source>
        <dbReference type="ARBA" id="ARBA00001946"/>
    </source>
</evidence>
<name>A0ABT2T4N3_9FIRM</name>
<dbReference type="PROSITE" id="PS50975">
    <property type="entry name" value="ATP_GRASP"/>
    <property type="match status" value="1"/>
</dbReference>
<dbReference type="NCBIfam" id="TIGR01205">
    <property type="entry name" value="D_ala_D_alaTIGR"/>
    <property type="match status" value="1"/>
</dbReference>
<dbReference type="Pfam" id="PF07478">
    <property type="entry name" value="Dala_Dala_lig_C"/>
    <property type="match status" value="1"/>
</dbReference>
<evidence type="ECO:0000256" key="6">
    <source>
        <dbReference type="ARBA" id="ARBA00022741"/>
    </source>
</evidence>
<evidence type="ECO:0000256" key="14">
    <source>
        <dbReference type="PROSITE-ProRule" id="PRU00409"/>
    </source>
</evidence>
<dbReference type="InterPro" id="IPR013815">
    <property type="entry name" value="ATP_grasp_subdomain_1"/>
</dbReference>
<gene>
    <name evidence="13" type="primary">ddl</name>
    <name evidence="16" type="ORF">OCV77_10370</name>
</gene>
<dbReference type="Proteomes" id="UP001652432">
    <property type="component" value="Unassembled WGS sequence"/>
</dbReference>